<dbReference type="EMBL" id="CP002116">
    <property type="protein sequence ID" value="ADK82416.1"/>
    <property type="molecule type" value="Genomic_DNA"/>
</dbReference>
<evidence type="ECO:0000313" key="3">
    <source>
        <dbReference type="Proteomes" id="UP000002318"/>
    </source>
</evidence>
<protein>
    <recommendedName>
        <fullName evidence="4">AmmeMemoRadiSam system protein B</fullName>
    </recommendedName>
</protein>
<dbReference type="RefSeq" id="WP_013255875.1">
    <property type="nucleotide sequence ID" value="NC_014364.1"/>
</dbReference>
<dbReference type="AlphaFoldDB" id="E1RAP8"/>
<dbReference type="Pfam" id="PF01875">
    <property type="entry name" value="Memo"/>
    <property type="match status" value="1"/>
</dbReference>
<keyword evidence="3" id="KW-1185">Reference proteome</keyword>
<keyword evidence="1" id="KW-0732">Signal</keyword>
<gene>
    <name evidence="2" type="ordered locus">Spirs_3320</name>
</gene>
<dbReference type="STRING" id="573413.Spirs_3320"/>
<name>E1RAP8_SEDSS</name>
<evidence type="ECO:0000313" key="2">
    <source>
        <dbReference type="EMBL" id="ADK82416.1"/>
    </source>
</evidence>
<accession>E1RAP8</accession>
<evidence type="ECO:0000256" key="1">
    <source>
        <dbReference type="SAM" id="SignalP"/>
    </source>
</evidence>
<dbReference type="InterPro" id="IPR002737">
    <property type="entry name" value="MEMO1_fam"/>
</dbReference>
<feature type="signal peptide" evidence="1">
    <location>
        <begin position="1"/>
        <end position="18"/>
    </location>
</feature>
<feature type="chain" id="PRO_5003150551" description="AmmeMemoRadiSam system protein B" evidence="1">
    <location>
        <begin position="19"/>
        <end position="302"/>
    </location>
</feature>
<reference evidence="2 3" key="1">
    <citation type="journal article" date="2010" name="Stand. Genomic Sci.">
        <title>Complete genome sequence of Spirochaeta smaragdinae type strain (SEBR 4228).</title>
        <authorList>
            <person name="Mavromatis K."/>
            <person name="Yasawong M."/>
            <person name="Chertkov O."/>
            <person name="Lapidus A."/>
            <person name="Lucas S."/>
            <person name="Nolan M."/>
            <person name="Del Rio T.G."/>
            <person name="Tice H."/>
            <person name="Cheng J.F."/>
            <person name="Pitluck S."/>
            <person name="Liolios K."/>
            <person name="Ivanova N."/>
            <person name="Tapia R."/>
            <person name="Han C."/>
            <person name="Bruce D."/>
            <person name="Goodwin L."/>
            <person name="Pati A."/>
            <person name="Chen A."/>
            <person name="Palaniappan K."/>
            <person name="Land M."/>
            <person name="Hauser L."/>
            <person name="Chang Y.J."/>
            <person name="Jeffries C.D."/>
            <person name="Detter J.C."/>
            <person name="Rohde M."/>
            <person name="Brambilla E."/>
            <person name="Spring S."/>
            <person name="Goker M."/>
            <person name="Sikorski J."/>
            <person name="Woyke T."/>
            <person name="Bristow J."/>
            <person name="Eisen J.A."/>
            <person name="Markowitz V."/>
            <person name="Hugenholtz P."/>
            <person name="Klenk H.P."/>
            <person name="Kyrpides N.C."/>
        </authorList>
    </citation>
    <scope>NUCLEOTIDE SEQUENCE [LARGE SCALE GENOMIC DNA]</scope>
    <source>
        <strain evidence="3">DSM 11293 / JCM 15392 / SEBR 4228</strain>
    </source>
</reference>
<dbReference type="HOGENOM" id="CLU_956267_0_0_12"/>
<dbReference type="NCBIfam" id="TIGR04336">
    <property type="entry name" value="AmmeMemoSam_B"/>
    <property type="match status" value="1"/>
</dbReference>
<dbReference type="OrthoDB" id="358344at2"/>
<proteinExistence type="predicted"/>
<dbReference type="eggNOG" id="COG1355">
    <property type="taxonomic scope" value="Bacteria"/>
</dbReference>
<dbReference type="Proteomes" id="UP000002318">
    <property type="component" value="Chromosome"/>
</dbReference>
<evidence type="ECO:0008006" key="4">
    <source>
        <dbReference type="Google" id="ProtNLM"/>
    </source>
</evidence>
<dbReference type="PROSITE" id="PS51257">
    <property type="entry name" value="PROKAR_LIPOPROTEIN"/>
    <property type="match status" value="1"/>
</dbReference>
<dbReference type="Gene3D" id="3.40.830.10">
    <property type="entry name" value="LigB-like"/>
    <property type="match status" value="1"/>
</dbReference>
<sequence>MKKALAAALLFLFGCAAAFPLKSDDFYLSWDLRGEHIPLFGFQPKESSLPADAKPVAGIVSHHLLAGQLIDQWFRTLAGCREVDRFFMLSPRHWDLGSGPYSLTDADWHTASGIVSSDRDMISDLATELGVEIDPEVFVTEHGIGTFMPFIARYFPHATVVAIAYPGEPPVNMPMAEKLWAVMKRALFEKRANGTDKNFLLISTDFAHHGDLETVMKKDQRTRRFLDDPKSDTWIFGGCDNRPGMYILGKMADMLTRPRISVLYHSNSFALSGKDPQDITSYFFAYLYEASDEDSCSGPSGR</sequence>
<dbReference type="KEGG" id="ssm:Spirs_3320"/>
<organism evidence="2 3">
    <name type="scientific">Sediminispirochaeta smaragdinae (strain DSM 11293 / JCM 15392 / SEBR 4228)</name>
    <name type="common">Spirochaeta smaragdinae</name>
    <dbReference type="NCBI Taxonomy" id="573413"/>
    <lineage>
        <taxon>Bacteria</taxon>
        <taxon>Pseudomonadati</taxon>
        <taxon>Spirochaetota</taxon>
        <taxon>Spirochaetia</taxon>
        <taxon>Spirochaetales</taxon>
        <taxon>Spirochaetaceae</taxon>
        <taxon>Sediminispirochaeta</taxon>
    </lineage>
</organism>